<organism evidence="1 2">
    <name type="scientific">Cellulosimicrobium funkei</name>
    <dbReference type="NCBI Taxonomy" id="264251"/>
    <lineage>
        <taxon>Bacteria</taxon>
        <taxon>Bacillati</taxon>
        <taxon>Actinomycetota</taxon>
        <taxon>Actinomycetes</taxon>
        <taxon>Micrococcales</taxon>
        <taxon>Promicromonosporaceae</taxon>
        <taxon>Cellulosimicrobium</taxon>
    </lineage>
</organism>
<keyword evidence="2" id="KW-1185">Reference proteome</keyword>
<dbReference type="GeneID" id="95683918"/>
<proteinExistence type="predicted"/>
<gene>
    <name evidence="1" type="ORF">E1O70_05370</name>
</gene>
<evidence type="ECO:0000313" key="2">
    <source>
        <dbReference type="Proteomes" id="UP000298003"/>
    </source>
</evidence>
<protein>
    <submittedName>
        <fullName evidence="1">Uncharacterized protein</fullName>
    </submittedName>
</protein>
<sequence length="117" mass="12743">MTGRRPEATAVLSVPGHAAARADRAADYVLVTDEQGWHDAVAAGLDPVATHLRFSVTDRRSDAAARLGRLVMPWRWRRTVLNTGIGVVYWRRGAPLAPRLGALLAGSRLVRLTHDPS</sequence>
<accession>A0A4Y8R6Y9</accession>
<dbReference type="EMBL" id="SOZH01000003">
    <property type="protein sequence ID" value="TFF16783.1"/>
    <property type="molecule type" value="Genomic_DNA"/>
</dbReference>
<evidence type="ECO:0000313" key="1">
    <source>
        <dbReference type="EMBL" id="TFF16783.1"/>
    </source>
</evidence>
<name>A0A4Y8R6Y9_9MICO</name>
<reference evidence="1 2" key="1">
    <citation type="submission" date="2019-03" db="EMBL/GenBank/DDBJ databases">
        <title>Cellulosimicrobium funkei JCM14302 Assembly.</title>
        <authorList>
            <person name="Dou T."/>
        </authorList>
    </citation>
    <scope>NUCLEOTIDE SEQUENCE [LARGE SCALE GENOMIC DNA]</scope>
    <source>
        <strain evidence="1 2">JCM 14302</strain>
    </source>
</reference>
<dbReference type="Proteomes" id="UP000298003">
    <property type="component" value="Unassembled WGS sequence"/>
</dbReference>
<dbReference type="RefSeq" id="WP_061267236.1">
    <property type="nucleotide sequence ID" value="NZ_CAWZZL010000096.1"/>
</dbReference>
<comment type="caution">
    <text evidence="1">The sequence shown here is derived from an EMBL/GenBank/DDBJ whole genome shotgun (WGS) entry which is preliminary data.</text>
</comment>
<dbReference type="AlphaFoldDB" id="A0A4Y8R6Y9"/>